<protein>
    <submittedName>
        <fullName evidence="2">Uncharacterized protein</fullName>
    </submittedName>
</protein>
<dbReference type="AlphaFoldDB" id="A0A182MK94"/>
<feature type="signal peptide" evidence="1">
    <location>
        <begin position="1"/>
        <end position="42"/>
    </location>
</feature>
<feature type="chain" id="PRO_5008128525" evidence="1">
    <location>
        <begin position="43"/>
        <end position="180"/>
    </location>
</feature>
<accession>A0A182MK94</accession>
<reference evidence="2" key="2">
    <citation type="submission" date="2020-05" db="UniProtKB">
        <authorList>
            <consortium name="EnsemblMetazoa"/>
        </authorList>
    </citation>
    <scope>IDENTIFICATION</scope>
    <source>
        <strain evidence="2">A-37</strain>
    </source>
</reference>
<keyword evidence="1" id="KW-0732">Signal</keyword>
<dbReference type="Proteomes" id="UP000075883">
    <property type="component" value="Unassembled WGS sequence"/>
</dbReference>
<sequence>MPTPWSSPHRVSIEMRRVRKHLALLLLLSLLLALASVSLGKAQHQPSYRKYLRTRKPTLPGELHVEEILEVFRTEAKPSRYGVQKALVNRFLARQLLPKARSPATSANSTVPTLTTTTTAPTTSTFPTPVYANDNPKYNYVFKPSITATKYGGKPGKNTITIKEADPMITHTSSDEAALR</sequence>
<evidence type="ECO:0000313" key="2">
    <source>
        <dbReference type="EnsemblMetazoa" id="ACUA020315-PA"/>
    </source>
</evidence>
<evidence type="ECO:0000313" key="3">
    <source>
        <dbReference type="Proteomes" id="UP000075883"/>
    </source>
</evidence>
<organism evidence="2 3">
    <name type="scientific">Anopheles culicifacies</name>
    <dbReference type="NCBI Taxonomy" id="139723"/>
    <lineage>
        <taxon>Eukaryota</taxon>
        <taxon>Metazoa</taxon>
        <taxon>Ecdysozoa</taxon>
        <taxon>Arthropoda</taxon>
        <taxon>Hexapoda</taxon>
        <taxon>Insecta</taxon>
        <taxon>Pterygota</taxon>
        <taxon>Neoptera</taxon>
        <taxon>Endopterygota</taxon>
        <taxon>Diptera</taxon>
        <taxon>Nematocera</taxon>
        <taxon>Culicoidea</taxon>
        <taxon>Culicidae</taxon>
        <taxon>Anophelinae</taxon>
        <taxon>Anopheles</taxon>
        <taxon>culicifacies species complex</taxon>
    </lineage>
</organism>
<reference evidence="3" key="1">
    <citation type="submission" date="2013-09" db="EMBL/GenBank/DDBJ databases">
        <title>The Genome Sequence of Anopheles culicifacies species A.</title>
        <authorList>
            <consortium name="The Broad Institute Genomics Platform"/>
            <person name="Neafsey D.E."/>
            <person name="Besansky N."/>
            <person name="Howell P."/>
            <person name="Walton C."/>
            <person name="Young S.K."/>
            <person name="Zeng Q."/>
            <person name="Gargeya S."/>
            <person name="Fitzgerald M."/>
            <person name="Haas B."/>
            <person name="Abouelleil A."/>
            <person name="Allen A.W."/>
            <person name="Alvarado L."/>
            <person name="Arachchi H.M."/>
            <person name="Berlin A.M."/>
            <person name="Chapman S.B."/>
            <person name="Gainer-Dewar J."/>
            <person name="Goldberg J."/>
            <person name="Griggs A."/>
            <person name="Gujja S."/>
            <person name="Hansen M."/>
            <person name="Howarth C."/>
            <person name="Imamovic A."/>
            <person name="Ireland A."/>
            <person name="Larimer J."/>
            <person name="McCowan C."/>
            <person name="Murphy C."/>
            <person name="Pearson M."/>
            <person name="Poon T.W."/>
            <person name="Priest M."/>
            <person name="Roberts A."/>
            <person name="Saif S."/>
            <person name="Shea T."/>
            <person name="Sisk P."/>
            <person name="Sykes S."/>
            <person name="Wortman J."/>
            <person name="Nusbaum C."/>
            <person name="Birren B."/>
        </authorList>
    </citation>
    <scope>NUCLEOTIDE SEQUENCE [LARGE SCALE GENOMIC DNA]</scope>
    <source>
        <strain evidence="3">A-37</strain>
    </source>
</reference>
<keyword evidence="3" id="KW-1185">Reference proteome</keyword>
<evidence type="ECO:0000256" key="1">
    <source>
        <dbReference type="SAM" id="SignalP"/>
    </source>
</evidence>
<dbReference type="EMBL" id="AXCM01000799">
    <property type="status" value="NOT_ANNOTATED_CDS"/>
    <property type="molecule type" value="Genomic_DNA"/>
</dbReference>
<dbReference type="VEuPathDB" id="VectorBase:ACUA020315"/>
<proteinExistence type="predicted"/>
<name>A0A182MK94_9DIPT</name>
<dbReference type="EnsemblMetazoa" id="ACUA020315-RA">
    <property type="protein sequence ID" value="ACUA020315-PA"/>
    <property type="gene ID" value="ACUA020315"/>
</dbReference>